<dbReference type="SUPFAM" id="SSF47384">
    <property type="entry name" value="Homodimeric domain of signal transducing histidine kinase"/>
    <property type="match status" value="1"/>
</dbReference>
<evidence type="ECO:0000256" key="7">
    <source>
        <dbReference type="ARBA" id="ARBA00023136"/>
    </source>
</evidence>
<dbReference type="InterPro" id="IPR013767">
    <property type="entry name" value="PAS_fold"/>
</dbReference>
<dbReference type="InterPro" id="IPR004358">
    <property type="entry name" value="Sig_transdc_His_kin-like_C"/>
</dbReference>
<dbReference type="EC" id="2.7.13.3" evidence="2"/>
<dbReference type="InterPro" id="IPR003594">
    <property type="entry name" value="HATPase_dom"/>
</dbReference>
<dbReference type="NCBIfam" id="TIGR00229">
    <property type="entry name" value="sensory_box"/>
    <property type="match status" value="3"/>
</dbReference>
<dbReference type="InterPro" id="IPR035965">
    <property type="entry name" value="PAS-like_dom_sf"/>
</dbReference>
<dbReference type="GO" id="GO:0005886">
    <property type="term" value="C:plasma membrane"/>
    <property type="evidence" value="ECO:0007669"/>
    <property type="project" value="TreeGrafter"/>
</dbReference>
<dbReference type="Pfam" id="PF13426">
    <property type="entry name" value="PAS_9"/>
    <property type="match status" value="1"/>
</dbReference>
<dbReference type="PROSITE" id="PS50112">
    <property type="entry name" value="PAS"/>
    <property type="match status" value="2"/>
</dbReference>
<dbReference type="SMART" id="SM00387">
    <property type="entry name" value="HATPase_c"/>
    <property type="match status" value="1"/>
</dbReference>
<feature type="domain" description="PAS" evidence="10">
    <location>
        <begin position="35"/>
        <end position="107"/>
    </location>
</feature>
<evidence type="ECO:0000313" key="12">
    <source>
        <dbReference type="EMBL" id="PIR88815.1"/>
    </source>
</evidence>
<dbReference type="CDD" id="cd00130">
    <property type="entry name" value="PAS"/>
    <property type="match status" value="2"/>
</dbReference>
<dbReference type="Gene3D" id="3.30.565.10">
    <property type="entry name" value="Histidine kinase-like ATPase, C-terminal domain"/>
    <property type="match status" value="1"/>
</dbReference>
<dbReference type="Pfam" id="PF02518">
    <property type="entry name" value="HATPase_c"/>
    <property type="match status" value="1"/>
</dbReference>
<comment type="caution">
    <text evidence="12">The sequence shown here is derived from an EMBL/GenBank/DDBJ whole genome shotgun (WGS) entry which is preliminary data.</text>
</comment>
<evidence type="ECO:0000256" key="4">
    <source>
        <dbReference type="ARBA" id="ARBA00022679"/>
    </source>
</evidence>
<dbReference type="CDD" id="cd00082">
    <property type="entry name" value="HisKA"/>
    <property type="match status" value="1"/>
</dbReference>
<comment type="catalytic activity">
    <reaction evidence="1">
        <text>ATP + protein L-histidine = ADP + protein N-phospho-L-histidine.</text>
        <dbReference type="EC" id="2.7.13.3"/>
    </reaction>
</comment>
<dbReference type="PANTHER" id="PTHR45453:SF1">
    <property type="entry name" value="PHOSPHATE REGULON SENSOR PROTEIN PHOR"/>
    <property type="match status" value="1"/>
</dbReference>
<dbReference type="GO" id="GO:0004721">
    <property type="term" value="F:phosphoprotein phosphatase activity"/>
    <property type="evidence" value="ECO:0007669"/>
    <property type="project" value="TreeGrafter"/>
</dbReference>
<proteinExistence type="predicted"/>
<dbReference type="AlphaFoldDB" id="A0A2H0USP4"/>
<dbReference type="Gene3D" id="1.10.287.130">
    <property type="match status" value="1"/>
</dbReference>
<evidence type="ECO:0000313" key="13">
    <source>
        <dbReference type="Proteomes" id="UP000229615"/>
    </source>
</evidence>
<evidence type="ECO:0000256" key="1">
    <source>
        <dbReference type="ARBA" id="ARBA00000085"/>
    </source>
</evidence>
<dbReference type="SUPFAM" id="SSF55874">
    <property type="entry name" value="ATPase domain of HSP90 chaperone/DNA topoisomerase II/histidine kinase"/>
    <property type="match status" value="1"/>
</dbReference>
<evidence type="ECO:0000259" key="9">
    <source>
        <dbReference type="PROSITE" id="PS50109"/>
    </source>
</evidence>
<evidence type="ECO:0000256" key="8">
    <source>
        <dbReference type="SAM" id="MobiDB-lite"/>
    </source>
</evidence>
<dbReference type="InterPro" id="IPR003661">
    <property type="entry name" value="HisK_dim/P_dom"/>
</dbReference>
<organism evidence="12 13">
    <name type="scientific">Candidatus Harrisonbacteria bacterium CG10_big_fil_rev_8_21_14_0_10_44_23</name>
    <dbReference type="NCBI Taxonomy" id="1974585"/>
    <lineage>
        <taxon>Bacteria</taxon>
        <taxon>Candidatus Harrisoniibacteriota</taxon>
    </lineage>
</organism>
<dbReference type="GO" id="GO:0016036">
    <property type="term" value="P:cellular response to phosphate starvation"/>
    <property type="evidence" value="ECO:0007669"/>
    <property type="project" value="TreeGrafter"/>
</dbReference>
<evidence type="ECO:0000256" key="3">
    <source>
        <dbReference type="ARBA" id="ARBA00022553"/>
    </source>
</evidence>
<evidence type="ECO:0000259" key="10">
    <source>
        <dbReference type="PROSITE" id="PS50112"/>
    </source>
</evidence>
<dbReference type="SMART" id="SM00091">
    <property type="entry name" value="PAS"/>
    <property type="match status" value="3"/>
</dbReference>
<dbReference type="PANTHER" id="PTHR45453">
    <property type="entry name" value="PHOSPHATE REGULON SENSOR PROTEIN PHOR"/>
    <property type="match status" value="1"/>
</dbReference>
<dbReference type="InterPro" id="IPR000700">
    <property type="entry name" value="PAS-assoc_C"/>
</dbReference>
<dbReference type="PRINTS" id="PR00344">
    <property type="entry name" value="BCTRLSENSOR"/>
</dbReference>
<evidence type="ECO:0000256" key="5">
    <source>
        <dbReference type="ARBA" id="ARBA00022777"/>
    </source>
</evidence>
<dbReference type="SUPFAM" id="SSF55785">
    <property type="entry name" value="PYP-like sensor domain (PAS domain)"/>
    <property type="match status" value="3"/>
</dbReference>
<evidence type="ECO:0000256" key="2">
    <source>
        <dbReference type="ARBA" id="ARBA00012438"/>
    </source>
</evidence>
<feature type="domain" description="PAC" evidence="11">
    <location>
        <begin position="384"/>
        <end position="435"/>
    </location>
</feature>
<dbReference type="Pfam" id="PF00989">
    <property type="entry name" value="PAS"/>
    <property type="match status" value="2"/>
</dbReference>
<feature type="compositionally biased region" description="Basic and acidic residues" evidence="8">
    <location>
        <begin position="1"/>
        <end position="20"/>
    </location>
</feature>
<sequence>MTKYDDQNKNHEREKEELRGEVAGQTKELKEQVDFSNTLLDALSDLDQGMGIVDPTADKFVYVNKALTKILGYSREEILKFDSILDITPSEEMDHLKERQRRRAKGEQISNKYDTAVVGKDGKKVYLEVSVKPIGDPDNLKLIGLIRDISEEKDVQGQLTDAQKKLEEMVAARTEELNDAVLEIKEVLNNITDAYIRLNKKGAVVDVNRQAEKLLKKKKGELCSKNFWSEFPQIKESQLYKSWNDICGGNKGVDYEEFWKPINRWVEVHAYPMEDSDVTIYLRDIQAKKMAEEEVQARLRDSEAERAKDEALLTSIGEAVVAVNRNGKIIFSNGAAQRWFGWGAKELHNNNVDELIPLIDERGKVVTGKRRPMKKAMEQRMRVSEVGFSVRQKHGSSLPVSLTAAPIINKGEVIGAVSVYRDIRKEREIDRAKSEFVALASHQLRTPLTITSWYTEKLASVTDDKARKKYIKELQTANVRMINLVDALLNASRLELGTLGTDPERFSIADLADRVLDDLKPIINKKRLRLRREYDKELKEITTDKKLFGIILENLLSNAVKYTDELGEVRLKIEKNESSINIAVRDTGFGIPIAQHKKIFQKMFRADNARERESDGTGLGLYIVHSIVKQYGGRVWFESEEGKGSEFFVTIPLKEMGKNNVKDGG</sequence>
<dbReference type="Proteomes" id="UP000229615">
    <property type="component" value="Unassembled WGS sequence"/>
</dbReference>
<feature type="domain" description="Histidine kinase" evidence="9">
    <location>
        <begin position="439"/>
        <end position="655"/>
    </location>
</feature>
<feature type="region of interest" description="Disordered" evidence="8">
    <location>
        <begin position="1"/>
        <end position="25"/>
    </location>
</feature>
<dbReference type="InterPro" id="IPR036890">
    <property type="entry name" value="HATPase_C_sf"/>
</dbReference>
<dbReference type="PROSITE" id="PS50109">
    <property type="entry name" value="HIS_KIN"/>
    <property type="match status" value="1"/>
</dbReference>
<dbReference type="InterPro" id="IPR001610">
    <property type="entry name" value="PAC"/>
</dbReference>
<dbReference type="InterPro" id="IPR050351">
    <property type="entry name" value="BphY/WalK/GraS-like"/>
</dbReference>
<reference evidence="13" key="1">
    <citation type="submission" date="2017-09" db="EMBL/GenBank/DDBJ databases">
        <title>Depth-based differentiation of microbial function through sediment-hosted aquifers and enrichment of novel symbionts in the deep terrestrial subsurface.</title>
        <authorList>
            <person name="Probst A.J."/>
            <person name="Ladd B."/>
            <person name="Jarett J.K."/>
            <person name="Geller-Mcgrath D.E."/>
            <person name="Sieber C.M.K."/>
            <person name="Emerson J.B."/>
            <person name="Anantharaman K."/>
            <person name="Thomas B.C."/>
            <person name="Malmstrom R."/>
            <person name="Stieglmeier M."/>
            <person name="Klingl A."/>
            <person name="Woyke T."/>
            <person name="Ryan C.M."/>
            <person name="Banfield J.F."/>
        </authorList>
    </citation>
    <scope>NUCLEOTIDE SEQUENCE [LARGE SCALE GENOMIC DNA]</scope>
</reference>
<dbReference type="InterPro" id="IPR005467">
    <property type="entry name" value="His_kinase_dom"/>
</dbReference>
<keyword evidence="6" id="KW-0902">Two-component regulatory system</keyword>
<name>A0A2H0USP4_9BACT</name>
<protein>
    <recommendedName>
        <fullName evidence="2">histidine kinase</fullName>
        <ecNumber evidence="2">2.7.13.3</ecNumber>
    </recommendedName>
</protein>
<evidence type="ECO:0000256" key="6">
    <source>
        <dbReference type="ARBA" id="ARBA00023012"/>
    </source>
</evidence>
<keyword evidence="3" id="KW-0597">Phosphoprotein</keyword>
<dbReference type="SMART" id="SM00086">
    <property type="entry name" value="PAC"/>
    <property type="match status" value="2"/>
</dbReference>
<dbReference type="InterPro" id="IPR000014">
    <property type="entry name" value="PAS"/>
</dbReference>
<evidence type="ECO:0000259" key="11">
    <source>
        <dbReference type="PROSITE" id="PS50113"/>
    </source>
</evidence>
<dbReference type="GO" id="GO:0000155">
    <property type="term" value="F:phosphorelay sensor kinase activity"/>
    <property type="evidence" value="ECO:0007669"/>
    <property type="project" value="InterPro"/>
</dbReference>
<accession>A0A2H0USP4</accession>
<keyword evidence="5" id="KW-0418">Kinase</keyword>
<feature type="domain" description="PAC" evidence="11">
    <location>
        <begin position="111"/>
        <end position="161"/>
    </location>
</feature>
<feature type="domain" description="PAS" evidence="10">
    <location>
        <begin position="305"/>
        <end position="380"/>
    </location>
</feature>
<keyword evidence="7" id="KW-0472">Membrane</keyword>
<dbReference type="SMART" id="SM00388">
    <property type="entry name" value="HisKA"/>
    <property type="match status" value="1"/>
</dbReference>
<dbReference type="Pfam" id="PF00512">
    <property type="entry name" value="HisKA"/>
    <property type="match status" value="1"/>
</dbReference>
<dbReference type="FunFam" id="3.30.565.10:FF:000006">
    <property type="entry name" value="Sensor histidine kinase WalK"/>
    <property type="match status" value="1"/>
</dbReference>
<gene>
    <name evidence="12" type="ORF">COU09_00065</name>
</gene>
<dbReference type="InterPro" id="IPR036097">
    <property type="entry name" value="HisK_dim/P_sf"/>
</dbReference>
<keyword evidence="4" id="KW-0808">Transferase</keyword>
<dbReference type="PROSITE" id="PS50113">
    <property type="entry name" value="PAC"/>
    <property type="match status" value="2"/>
</dbReference>
<dbReference type="Gene3D" id="3.30.450.20">
    <property type="entry name" value="PAS domain"/>
    <property type="match status" value="3"/>
</dbReference>
<dbReference type="GO" id="GO:0006355">
    <property type="term" value="P:regulation of DNA-templated transcription"/>
    <property type="evidence" value="ECO:0007669"/>
    <property type="project" value="InterPro"/>
</dbReference>
<dbReference type="EMBL" id="PFBB01000002">
    <property type="protein sequence ID" value="PIR88815.1"/>
    <property type="molecule type" value="Genomic_DNA"/>
</dbReference>